<proteinExistence type="predicted"/>
<protein>
    <submittedName>
        <fullName evidence="1">Uncharacterized protein</fullName>
    </submittedName>
</protein>
<gene>
    <name evidence="1" type="ORF">NG821_02045</name>
</gene>
<organism evidence="1 2">
    <name type="scientific">Segatella cerevisiae</name>
    <dbReference type="NCBI Taxonomy" id="2053716"/>
    <lineage>
        <taxon>Bacteria</taxon>
        <taxon>Pseudomonadati</taxon>
        <taxon>Bacteroidota</taxon>
        <taxon>Bacteroidia</taxon>
        <taxon>Bacteroidales</taxon>
        <taxon>Prevotellaceae</taxon>
        <taxon>Segatella</taxon>
    </lineage>
</organism>
<evidence type="ECO:0000313" key="1">
    <source>
        <dbReference type="EMBL" id="MCO6024633.1"/>
    </source>
</evidence>
<dbReference type="RefSeq" id="WP_252759995.1">
    <property type="nucleotide sequence ID" value="NZ_JAMXLY010000004.1"/>
</dbReference>
<reference evidence="1 2" key="1">
    <citation type="submission" date="2022-06" db="EMBL/GenBank/DDBJ databases">
        <title>A taxonomic note on the genus Prevotella: Description of four novel genera and emended description of the genera Hallella and Xylanibacter.</title>
        <authorList>
            <person name="Hitch T.C.A."/>
        </authorList>
    </citation>
    <scope>NUCLEOTIDE SEQUENCE [LARGE SCALE GENOMIC DNA]</scope>
    <source>
        <strain evidence="1 2">DSM 100619</strain>
    </source>
</reference>
<sequence>MKNKRLLKRKINYICSDLFAECIAADLYGGRKTEKEDVEALLTSILTLHSNFISRISHPEPGMKPKKYFQDLTEDFNKQSSEIIDQISNLGN</sequence>
<dbReference type="Proteomes" id="UP001204015">
    <property type="component" value="Unassembled WGS sequence"/>
</dbReference>
<comment type="caution">
    <text evidence="1">The sequence shown here is derived from an EMBL/GenBank/DDBJ whole genome shotgun (WGS) entry which is preliminary data.</text>
</comment>
<keyword evidence="2" id="KW-1185">Reference proteome</keyword>
<name>A0ABT1BWK7_9BACT</name>
<evidence type="ECO:0000313" key="2">
    <source>
        <dbReference type="Proteomes" id="UP001204015"/>
    </source>
</evidence>
<accession>A0ABT1BWK7</accession>
<dbReference type="EMBL" id="JAMXLY010000004">
    <property type="protein sequence ID" value="MCO6024633.1"/>
    <property type="molecule type" value="Genomic_DNA"/>
</dbReference>